<dbReference type="AlphaFoldDB" id="A0A0H2XDI3"/>
<keyword evidence="3" id="KW-1185">Reference proteome</keyword>
<dbReference type="HOGENOM" id="CLU_2913573_0_0_4"/>
<evidence type="ECO:0000313" key="3">
    <source>
        <dbReference type="Proteomes" id="UP000006693"/>
    </source>
</evidence>
<name>A0A0H2XDI3_BURMA</name>
<reference evidence="2 3" key="1">
    <citation type="journal article" date="2004" name="Proc. Natl. Acad. Sci. U.S.A.">
        <title>Structural flexibility in the Burkholderia mallei genome.</title>
        <authorList>
            <person name="Nierman W.C."/>
            <person name="DeShazer D."/>
            <person name="Kim H.S."/>
            <person name="Tettelin H."/>
            <person name="Nelson K.E."/>
            <person name="Feldblyum T."/>
            <person name="Ulrich R.L."/>
            <person name="Ronning C.M."/>
            <person name="Brinkac L.M."/>
            <person name="Daugherty S.C."/>
            <person name="Davidsen T.D."/>
            <person name="Deboy R.T."/>
            <person name="Dimitrov G."/>
            <person name="Dodson R.J."/>
            <person name="Durkin A.S."/>
            <person name="Gwinn M.L."/>
            <person name="Haft D.H."/>
            <person name="Khouri H."/>
            <person name="Kolonay J.F."/>
            <person name="Madupu R."/>
            <person name="Mohammoud Y."/>
            <person name="Nelson W.C."/>
            <person name="Radune D."/>
            <person name="Romero C.M."/>
            <person name="Sarria S."/>
            <person name="Selengut J."/>
            <person name="Shamblin C."/>
            <person name="Sullivan S.A."/>
            <person name="White O."/>
            <person name="Yu Y."/>
            <person name="Zafar N."/>
            <person name="Zhou L."/>
            <person name="Fraser C.M."/>
        </authorList>
    </citation>
    <scope>NUCLEOTIDE SEQUENCE [LARGE SCALE GENOMIC DNA]</scope>
    <source>
        <strain evidence="2 3">ATCC 23344</strain>
    </source>
</reference>
<evidence type="ECO:0000313" key="2">
    <source>
        <dbReference type="EMBL" id="AAY59242.1"/>
    </source>
</evidence>
<feature type="region of interest" description="Disordered" evidence="1">
    <location>
        <begin position="36"/>
        <end position="61"/>
    </location>
</feature>
<organism evidence="2 3">
    <name type="scientific">Burkholderia mallei (strain ATCC 23344)</name>
    <dbReference type="NCBI Taxonomy" id="243160"/>
    <lineage>
        <taxon>Bacteria</taxon>
        <taxon>Pseudomonadati</taxon>
        <taxon>Pseudomonadota</taxon>
        <taxon>Betaproteobacteria</taxon>
        <taxon>Burkholderiales</taxon>
        <taxon>Burkholderiaceae</taxon>
        <taxon>Burkholderia</taxon>
        <taxon>pseudomallei group</taxon>
    </lineage>
</organism>
<evidence type="ECO:0000256" key="1">
    <source>
        <dbReference type="SAM" id="MobiDB-lite"/>
    </source>
</evidence>
<gene>
    <name evidence="2" type="ordered locus">BMAA0713</name>
</gene>
<protein>
    <submittedName>
        <fullName evidence="2">Uncharacterized protein</fullName>
    </submittedName>
</protein>
<dbReference type="Proteomes" id="UP000006693">
    <property type="component" value="Chromosome 2"/>
</dbReference>
<accession>A0A0H2XDI3</accession>
<dbReference type="EMBL" id="CP000011">
    <property type="protein sequence ID" value="AAY59242.1"/>
    <property type="molecule type" value="Genomic_DNA"/>
</dbReference>
<proteinExistence type="predicted"/>
<dbReference type="KEGG" id="bma:BMAA0713"/>
<sequence>MSASCSRFSRALPALYPHLAHALRGFADDRRCMTRSERPSAATATPKAGSSARIERARACG</sequence>